<evidence type="ECO:0000256" key="2">
    <source>
        <dbReference type="ARBA" id="ARBA00022448"/>
    </source>
</evidence>
<comment type="similarity">
    <text evidence="1 13 14">Belongs to the ATPase B chain family.</text>
</comment>
<keyword evidence="7 13" id="KW-1133">Transmembrane helix</keyword>
<evidence type="ECO:0000256" key="9">
    <source>
        <dbReference type="ARBA" id="ARBA00023136"/>
    </source>
</evidence>
<evidence type="ECO:0000256" key="11">
    <source>
        <dbReference type="ARBA" id="ARBA00025198"/>
    </source>
</evidence>
<dbReference type="Pfam" id="PF00430">
    <property type="entry name" value="ATP-synt_B"/>
    <property type="match status" value="1"/>
</dbReference>
<dbReference type="InterPro" id="IPR002146">
    <property type="entry name" value="ATP_synth_b/b'su_bac/chlpt"/>
</dbReference>
<dbReference type="SUPFAM" id="SSF81573">
    <property type="entry name" value="F1F0 ATP synthase subunit B, membrane domain"/>
    <property type="match status" value="1"/>
</dbReference>
<dbReference type="PANTHER" id="PTHR33445">
    <property type="entry name" value="ATP SYNTHASE SUBUNIT B', CHLOROPLASTIC"/>
    <property type="match status" value="1"/>
</dbReference>
<dbReference type="OrthoDB" id="400556at2"/>
<feature type="transmembrane region" description="Helical" evidence="13">
    <location>
        <begin position="35"/>
        <end position="57"/>
    </location>
</feature>
<keyword evidence="2 13" id="KW-0813">Transport</keyword>
<comment type="function">
    <text evidence="13">Component of the F(0) channel, it forms part of the peripheral stalk, linking F(1) to F(0).</text>
</comment>
<evidence type="ECO:0000256" key="12">
    <source>
        <dbReference type="ARBA" id="ARBA00037847"/>
    </source>
</evidence>
<dbReference type="Proteomes" id="UP000289326">
    <property type="component" value="Chromosome"/>
</dbReference>
<dbReference type="PANTHER" id="PTHR33445:SF1">
    <property type="entry name" value="ATP SYNTHASE SUBUNIT B"/>
    <property type="match status" value="1"/>
</dbReference>
<dbReference type="GO" id="GO:0005886">
    <property type="term" value="C:plasma membrane"/>
    <property type="evidence" value="ECO:0007669"/>
    <property type="project" value="UniProtKB-SubCell"/>
</dbReference>
<dbReference type="InterPro" id="IPR028987">
    <property type="entry name" value="ATP_synth_B-like_membr_sf"/>
</dbReference>
<reference evidence="15 16" key="1">
    <citation type="submission" date="2019-01" db="EMBL/GenBank/DDBJ databases">
        <title>Complete sequence and annotation of the Mycoplasma phocirhinis strain 852T genome.</title>
        <authorList>
            <person name="Frasca S.Jr."/>
            <person name="Kutish G.F."/>
            <person name="Castellanos Gell J."/>
            <person name="Michaels D.L."/>
            <person name="Brown D.R."/>
        </authorList>
    </citation>
    <scope>NUCLEOTIDE SEQUENCE [LARGE SCALE GENOMIC DNA]</scope>
    <source>
        <strain evidence="15 16">852</strain>
    </source>
</reference>
<evidence type="ECO:0000256" key="1">
    <source>
        <dbReference type="ARBA" id="ARBA00005513"/>
    </source>
</evidence>
<keyword evidence="8 13" id="KW-0406">Ion transport</keyword>
<keyword evidence="10 13" id="KW-0066">ATP synthesis</keyword>
<dbReference type="InterPro" id="IPR050059">
    <property type="entry name" value="ATP_synthase_B_chain"/>
</dbReference>
<protein>
    <recommendedName>
        <fullName evidence="13">ATP synthase subunit b</fullName>
    </recommendedName>
    <alternativeName>
        <fullName evidence="13">ATP synthase F(0) sector subunit b</fullName>
    </alternativeName>
    <alternativeName>
        <fullName evidence="13">ATPase subunit I</fullName>
    </alternativeName>
    <alternativeName>
        <fullName evidence="13">F-type ATPase subunit b</fullName>
        <shortName evidence="13">F-ATPase subunit b</shortName>
    </alternativeName>
</protein>
<keyword evidence="3 13" id="KW-1003">Cell membrane</keyword>
<dbReference type="KEGG" id="mphi:EG856_00785"/>
<dbReference type="InterPro" id="IPR005864">
    <property type="entry name" value="ATP_synth_F0_bsu_bac"/>
</dbReference>
<dbReference type="EMBL" id="CP034841">
    <property type="protein sequence ID" value="QBF34465.1"/>
    <property type="molecule type" value="Genomic_DNA"/>
</dbReference>
<organism evidence="15 16">
    <name type="scientific">Mycoplasmopsis phocirhinis</name>
    <dbReference type="NCBI Taxonomy" id="142650"/>
    <lineage>
        <taxon>Bacteria</taxon>
        <taxon>Bacillati</taxon>
        <taxon>Mycoplasmatota</taxon>
        <taxon>Mycoplasmoidales</taxon>
        <taxon>Metamycoplasmataceae</taxon>
        <taxon>Mycoplasmopsis</taxon>
    </lineage>
</organism>
<evidence type="ECO:0000256" key="6">
    <source>
        <dbReference type="ARBA" id="ARBA00022781"/>
    </source>
</evidence>
<keyword evidence="5 13" id="KW-0812">Transmembrane</keyword>
<gene>
    <name evidence="13 15" type="primary">atpF</name>
    <name evidence="15" type="ORF">EG856_00785</name>
</gene>
<comment type="function">
    <text evidence="11 13">F(1)F(0) ATP synthase produces ATP from ADP in the presence of a proton or sodium gradient. F-type ATPases consist of two structural domains, F(1) containing the extramembraneous catalytic core and F(0) containing the membrane proton channel, linked together by a central stalk and a peripheral stalk. During catalysis, ATP synthesis in the catalytic domain of F(1) is coupled via a rotary mechanism of the central stalk subunits to proton translocation.</text>
</comment>
<dbReference type="AlphaFoldDB" id="A0A4P6MLI8"/>
<keyword evidence="16" id="KW-1185">Reference proteome</keyword>
<comment type="subunit">
    <text evidence="13">F-type ATPases have 2 components, F(1) - the catalytic core - and F(0) - the membrane proton channel. F(1) has five subunits: alpha(3), beta(3), gamma(1), delta(1), epsilon(1). F(0) has three main subunits: a(1), b(2) and c(10-14). The alpha and beta chains form an alternating ring which encloses part of the gamma chain. F(1) is attached to F(0) by a central stalk formed by the gamma and epsilon chains, while a peripheral stalk is formed by the delta and b chains.</text>
</comment>
<evidence type="ECO:0000256" key="13">
    <source>
        <dbReference type="HAMAP-Rule" id="MF_01398"/>
    </source>
</evidence>
<dbReference type="HAMAP" id="MF_01398">
    <property type="entry name" value="ATP_synth_b_bprime"/>
    <property type="match status" value="1"/>
</dbReference>
<sequence length="188" mass="21778">MLNNFSYLSEKTQPFAPKTISEDLTDKFNKLYPSWPMMVATLVSLIVVMIILYFLMYKPIKKSIAKRQKYIEDNIAQAEQAKLSSQEILAKVNEKMLNANDEAGQIIIQAKQRGEQVYESYIKRAKNEEIRIVQNAKTNMLIQQQKLLQENKKHIANAATLLSRKILNKQVNVDVENEIIDEFLQSEQ</sequence>
<dbReference type="GO" id="GO:0012505">
    <property type="term" value="C:endomembrane system"/>
    <property type="evidence" value="ECO:0007669"/>
    <property type="project" value="UniProtKB-SubCell"/>
</dbReference>
<evidence type="ECO:0000313" key="15">
    <source>
        <dbReference type="EMBL" id="QBF34465.1"/>
    </source>
</evidence>
<evidence type="ECO:0000256" key="4">
    <source>
        <dbReference type="ARBA" id="ARBA00022547"/>
    </source>
</evidence>
<evidence type="ECO:0000256" key="8">
    <source>
        <dbReference type="ARBA" id="ARBA00023065"/>
    </source>
</evidence>
<dbReference type="Gene3D" id="6.10.250.1580">
    <property type="match status" value="1"/>
</dbReference>
<dbReference type="RefSeq" id="WP_130429243.1">
    <property type="nucleotide sequence ID" value="NZ_CP034841.1"/>
</dbReference>
<dbReference type="GO" id="GO:0046933">
    <property type="term" value="F:proton-transporting ATP synthase activity, rotational mechanism"/>
    <property type="evidence" value="ECO:0007669"/>
    <property type="project" value="UniProtKB-UniRule"/>
</dbReference>
<dbReference type="CDD" id="cd06503">
    <property type="entry name" value="ATP-synt_Fo_b"/>
    <property type="match status" value="1"/>
</dbReference>
<evidence type="ECO:0000313" key="16">
    <source>
        <dbReference type="Proteomes" id="UP000289326"/>
    </source>
</evidence>
<keyword evidence="6 13" id="KW-0375">Hydrogen ion transport</keyword>
<evidence type="ECO:0000256" key="10">
    <source>
        <dbReference type="ARBA" id="ARBA00023310"/>
    </source>
</evidence>
<dbReference type="GO" id="GO:0045259">
    <property type="term" value="C:proton-transporting ATP synthase complex"/>
    <property type="evidence" value="ECO:0007669"/>
    <property type="project" value="UniProtKB-KW"/>
</dbReference>
<keyword evidence="9 13" id="KW-0472">Membrane</keyword>
<evidence type="ECO:0000256" key="14">
    <source>
        <dbReference type="RuleBase" id="RU003848"/>
    </source>
</evidence>
<comment type="subcellular location">
    <subcellularLocation>
        <location evidence="13">Cell membrane</location>
        <topology evidence="13">Single-pass membrane protein</topology>
    </subcellularLocation>
    <subcellularLocation>
        <location evidence="12">Endomembrane system</location>
        <topology evidence="12">Single-pass membrane protein</topology>
    </subcellularLocation>
</comment>
<evidence type="ECO:0000256" key="5">
    <source>
        <dbReference type="ARBA" id="ARBA00022692"/>
    </source>
</evidence>
<accession>A0A4P6MLI8</accession>
<dbReference type="NCBIfam" id="TIGR01144">
    <property type="entry name" value="ATP_synt_b"/>
    <property type="match status" value="1"/>
</dbReference>
<evidence type="ECO:0000256" key="3">
    <source>
        <dbReference type="ARBA" id="ARBA00022475"/>
    </source>
</evidence>
<evidence type="ECO:0000256" key="7">
    <source>
        <dbReference type="ARBA" id="ARBA00022989"/>
    </source>
</evidence>
<dbReference type="GO" id="GO:0046961">
    <property type="term" value="F:proton-transporting ATPase activity, rotational mechanism"/>
    <property type="evidence" value="ECO:0007669"/>
    <property type="project" value="TreeGrafter"/>
</dbReference>
<name>A0A4P6MLI8_9BACT</name>
<proteinExistence type="inferred from homology"/>
<keyword evidence="4 13" id="KW-0138">CF(0)</keyword>